<dbReference type="RefSeq" id="WP_057748205.1">
    <property type="nucleotide sequence ID" value="NZ_AZER01000004.1"/>
</dbReference>
<keyword evidence="3" id="KW-1185">Reference proteome</keyword>
<evidence type="ECO:0000259" key="1">
    <source>
        <dbReference type="Pfam" id="PF14338"/>
    </source>
</evidence>
<name>A0A0R1P873_9LACO</name>
<comment type="caution">
    <text evidence="2">The sequence shown here is derived from an EMBL/GenBank/DDBJ whole genome shotgun (WGS) entry which is preliminary data.</text>
</comment>
<dbReference type="OrthoDB" id="9864139at2"/>
<gene>
    <name evidence="2" type="ORF">FD27_GL001672</name>
</gene>
<dbReference type="EMBL" id="AZER01000004">
    <property type="protein sequence ID" value="KRL28672.1"/>
    <property type="molecule type" value="Genomic_DNA"/>
</dbReference>
<dbReference type="AlphaFoldDB" id="A0A0R1P873"/>
<proteinExistence type="predicted"/>
<feature type="domain" description="Restriction system protein Mrr-like N-terminal" evidence="1">
    <location>
        <begin position="18"/>
        <end position="97"/>
    </location>
</feature>
<evidence type="ECO:0000313" key="3">
    <source>
        <dbReference type="Proteomes" id="UP000051445"/>
    </source>
</evidence>
<dbReference type="PATRIC" id="fig|1423746.3.peg.1703"/>
<dbReference type="Pfam" id="PF14338">
    <property type="entry name" value="Mrr_N"/>
    <property type="match status" value="1"/>
</dbReference>
<sequence>MFEYENLPRDKKEDYLELAILKYLQIVQEPVERAQVLAYLSEHDIFLPHEEFEPNSNGTDLKIKPRFSFALTSLEHAGLIYHPQHGIMALTDLGNKVRTSDTHIVKELVRSGWRKYNANKDKK</sequence>
<dbReference type="InterPro" id="IPR025745">
    <property type="entry name" value="Mrr-like_N_dom"/>
</dbReference>
<protein>
    <recommendedName>
        <fullName evidence="1">Restriction system protein Mrr-like N-terminal domain-containing protein</fullName>
    </recommendedName>
</protein>
<dbReference type="Proteomes" id="UP000051445">
    <property type="component" value="Unassembled WGS sequence"/>
</dbReference>
<organism evidence="2 3">
    <name type="scientific">Limosilactobacillus frumenti DSM 13145</name>
    <dbReference type="NCBI Taxonomy" id="1423746"/>
    <lineage>
        <taxon>Bacteria</taxon>
        <taxon>Bacillati</taxon>
        <taxon>Bacillota</taxon>
        <taxon>Bacilli</taxon>
        <taxon>Lactobacillales</taxon>
        <taxon>Lactobacillaceae</taxon>
        <taxon>Limosilactobacillus</taxon>
    </lineage>
</organism>
<dbReference type="STRING" id="1423746.FD27_GL001672"/>
<reference evidence="2 3" key="1">
    <citation type="journal article" date="2015" name="Genome Announc.">
        <title>Expanding the biotechnology potential of lactobacilli through comparative genomics of 213 strains and associated genera.</title>
        <authorList>
            <person name="Sun Z."/>
            <person name="Harris H.M."/>
            <person name="McCann A."/>
            <person name="Guo C."/>
            <person name="Argimon S."/>
            <person name="Zhang W."/>
            <person name="Yang X."/>
            <person name="Jeffery I.B."/>
            <person name="Cooney J.C."/>
            <person name="Kagawa T.F."/>
            <person name="Liu W."/>
            <person name="Song Y."/>
            <person name="Salvetti E."/>
            <person name="Wrobel A."/>
            <person name="Rasinkangas P."/>
            <person name="Parkhill J."/>
            <person name="Rea M.C."/>
            <person name="O'Sullivan O."/>
            <person name="Ritari J."/>
            <person name="Douillard F.P."/>
            <person name="Paul Ross R."/>
            <person name="Yang R."/>
            <person name="Briner A.E."/>
            <person name="Felis G.E."/>
            <person name="de Vos W.M."/>
            <person name="Barrangou R."/>
            <person name="Klaenhammer T.R."/>
            <person name="Caufield P.W."/>
            <person name="Cui Y."/>
            <person name="Zhang H."/>
            <person name="O'Toole P.W."/>
        </authorList>
    </citation>
    <scope>NUCLEOTIDE SEQUENCE [LARGE SCALE GENOMIC DNA]</scope>
    <source>
        <strain evidence="2 3">DSM 13145</strain>
    </source>
</reference>
<evidence type="ECO:0000313" key="2">
    <source>
        <dbReference type="EMBL" id="KRL28672.1"/>
    </source>
</evidence>
<accession>A0A0R1P873</accession>